<dbReference type="EMBL" id="KQ243016">
    <property type="protein sequence ID" value="KNC76641.1"/>
    <property type="molecule type" value="Genomic_DNA"/>
</dbReference>
<dbReference type="GeneID" id="25911371"/>
<dbReference type="GO" id="GO:1990112">
    <property type="term" value="C:RQC complex"/>
    <property type="evidence" value="ECO:0007669"/>
    <property type="project" value="TreeGrafter"/>
</dbReference>
<gene>
    <name evidence="2" type="ORF">SARC_10867</name>
</gene>
<dbReference type="PANTHER" id="PTHR15239">
    <property type="entry name" value="NUCLEAR EXPORT MEDIATOR FACTOR NEMF"/>
    <property type="match status" value="1"/>
</dbReference>
<sequence length="100" mass="11351">MNLNKIVQSPHKKFGDIYATNDDGDNDAVSVEIDLAQNAFGNASQYHSKKKQAKEKEKRTADTSQKAIKSVEKATKEKVKDLQLRTEIAKSRKVLWFEKV</sequence>
<dbReference type="AlphaFoldDB" id="A0A0L0FJK6"/>
<organism evidence="2 3">
    <name type="scientific">Sphaeroforma arctica JP610</name>
    <dbReference type="NCBI Taxonomy" id="667725"/>
    <lineage>
        <taxon>Eukaryota</taxon>
        <taxon>Ichthyosporea</taxon>
        <taxon>Ichthyophonida</taxon>
        <taxon>Sphaeroforma</taxon>
    </lineage>
</organism>
<accession>A0A0L0FJK6</accession>
<dbReference type="PANTHER" id="PTHR15239:SF6">
    <property type="entry name" value="RIBOSOME QUALITY CONTROL COMPLEX SUBUNIT NEMF"/>
    <property type="match status" value="1"/>
</dbReference>
<dbReference type="GO" id="GO:0043023">
    <property type="term" value="F:ribosomal large subunit binding"/>
    <property type="evidence" value="ECO:0007669"/>
    <property type="project" value="TreeGrafter"/>
</dbReference>
<protein>
    <submittedName>
        <fullName evidence="2">Uncharacterized protein</fullName>
    </submittedName>
</protein>
<proteinExistence type="predicted"/>
<dbReference type="GO" id="GO:0072344">
    <property type="term" value="P:rescue of stalled ribosome"/>
    <property type="evidence" value="ECO:0007669"/>
    <property type="project" value="TreeGrafter"/>
</dbReference>
<feature type="region of interest" description="Disordered" evidence="1">
    <location>
        <begin position="44"/>
        <end position="69"/>
    </location>
</feature>
<dbReference type="Proteomes" id="UP000054560">
    <property type="component" value="Unassembled WGS sequence"/>
</dbReference>
<name>A0A0L0FJK6_9EUKA</name>
<dbReference type="RefSeq" id="XP_014150543.1">
    <property type="nucleotide sequence ID" value="XM_014295068.1"/>
</dbReference>
<dbReference type="eggNOG" id="KOG2030">
    <property type="taxonomic scope" value="Eukaryota"/>
</dbReference>
<evidence type="ECO:0000256" key="1">
    <source>
        <dbReference type="SAM" id="MobiDB-lite"/>
    </source>
</evidence>
<evidence type="ECO:0000313" key="2">
    <source>
        <dbReference type="EMBL" id="KNC76641.1"/>
    </source>
</evidence>
<dbReference type="STRING" id="667725.A0A0L0FJK6"/>
<dbReference type="OrthoDB" id="207084at2759"/>
<reference evidence="2 3" key="1">
    <citation type="submission" date="2011-02" db="EMBL/GenBank/DDBJ databases">
        <title>The Genome Sequence of Sphaeroforma arctica JP610.</title>
        <authorList>
            <consortium name="The Broad Institute Genome Sequencing Platform"/>
            <person name="Russ C."/>
            <person name="Cuomo C."/>
            <person name="Young S.K."/>
            <person name="Zeng Q."/>
            <person name="Gargeya S."/>
            <person name="Alvarado L."/>
            <person name="Berlin A."/>
            <person name="Chapman S.B."/>
            <person name="Chen Z."/>
            <person name="Freedman E."/>
            <person name="Gellesch M."/>
            <person name="Goldberg J."/>
            <person name="Griggs A."/>
            <person name="Gujja S."/>
            <person name="Heilman E."/>
            <person name="Heiman D."/>
            <person name="Howarth C."/>
            <person name="Mehta T."/>
            <person name="Neiman D."/>
            <person name="Pearson M."/>
            <person name="Roberts A."/>
            <person name="Saif S."/>
            <person name="Shea T."/>
            <person name="Shenoy N."/>
            <person name="Sisk P."/>
            <person name="Stolte C."/>
            <person name="Sykes S."/>
            <person name="White J."/>
            <person name="Yandava C."/>
            <person name="Burger G."/>
            <person name="Gray M.W."/>
            <person name="Holland P.W.H."/>
            <person name="King N."/>
            <person name="Lang F.B.F."/>
            <person name="Roger A.J."/>
            <person name="Ruiz-Trillo I."/>
            <person name="Haas B."/>
            <person name="Nusbaum C."/>
            <person name="Birren B."/>
        </authorList>
    </citation>
    <scope>NUCLEOTIDE SEQUENCE [LARGE SCALE GENOMIC DNA]</scope>
    <source>
        <strain evidence="2 3">JP610</strain>
    </source>
</reference>
<evidence type="ECO:0000313" key="3">
    <source>
        <dbReference type="Proteomes" id="UP000054560"/>
    </source>
</evidence>
<dbReference type="InterPro" id="IPR051608">
    <property type="entry name" value="RQC_Subunit_NEMF"/>
</dbReference>
<keyword evidence="3" id="KW-1185">Reference proteome</keyword>
<dbReference type="GO" id="GO:1990116">
    <property type="term" value="P:ribosome-associated ubiquitin-dependent protein catabolic process"/>
    <property type="evidence" value="ECO:0007669"/>
    <property type="project" value="TreeGrafter"/>
</dbReference>
<dbReference type="GO" id="GO:0000049">
    <property type="term" value="F:tRNA binding"/>
    <property type="evidence" value="ECO:0007669"/>
    <property type="project" value="TreeGrafter"/>
</dbReference>